<gene>
    <name evidence="1" type="ORF">PDE_04308</name>
</gene>
<proteinExistence type="predicted"/>
<accession>S7ZGH9</accession>
<reference evidence="1 2" key="1">
    <citation type="journal article" date="2013" name="PLoS ONE">
        <title>Genomic and secretomic analyses reveal unique features of the lignocellulolytic enzyme system of Penicillium decumbens.</title>
        <authorList>
            <person name="Liu G."/>
            <person name="Zhang L."/>
            <person name="Wei X."/>
            <person name="Zou G."/>
            <person name="Qin Y."/>
            <person name="Ma L."/>
            <person name="Li J."/>
            <person name="Zheng H."/>
            <person name="Wang S."/>
            <person name="Wang C."/>
            <person name="Xun L."/>
            <person name="Zhao G.-P."/>
            <person name="Zhou Z."/>
            <person name="Qu Y."/>
        </authorList>
    </citation>
    <scope>NUCLEOTIDE SEQUENCE [LARGE SCALE GENOMIC DNA]</scope>
    <source>
        <strain evidence="2">114-2 / CGMCC 5302</strain>
    </source>
</reference>
<keyword evidence="2" id="KW-1185">Reference proteome</keyword>
<evidence type="ECO:0000313" key="2">
    <source>
        <dbReference type="Proteomes" id="UP000019376"/>
    </source>
</evidence>
<dbReference type="EMBL" id="KB644411">
    <property type="protein sequence ID" value="EPS29359.1"/>
    <property type="molecule type" value="Genomic_DNA"/>
</dbReference>
<dbReference type="AlphaFoldDB" id="S7ZGH9"/>
<organism evidence="1 2">
    <name type="scientific">Penicillium oxalicum (strain 114-2 / CGMCC 5302)</name>
    <name type="common">Penicillium decumbens</name>
    <dbReference type="NCBI Taxonomy" id="933388"/>
    <lineage>
        <taxon>Eukaryota</taxon>
        <taxon>Fungi</taxon>
        <taxon>Dikarya</taxon>
        <taxon>Ascomycota</taxon>
        <taxon>Pezizomycotina</taxon>
        <taxon>Eurotiomycetes</taxon>
        <taxon>Eurotiomycetidae</taxon>
        <taxon>Eurotiales</taxon>
        <taxon>Aspergillaceae</taxon>
        <taxon>Penicillium</taxon>
    </lineage>
</organism>
<sequence>MCVDSSGSAPQLCKTISTSRAKQPQPFRAMLYMLGEDEDWSRHGFIQQHNRACDVNFMRGFQTEDGMFR</sequence>
<name>S7ZGH9_PENO1</name>
<dbReference type="Proteomes" id="UP000019376">
    <property type="component" value="Unassembled WGS sequence"/>
</dbReference>
<dbReference type="HOGENOM" id="CLU_2776733_0_0_1"/>
<protein>
    <submittedName>
        <fullName evidence="1">Uncharacterized protein</fullName>
    </submittedName>
</protein>
<evidence type="ECO:0000313" key="1">
    <source>
        <dbReference type="EMBL" id="EPS29359.1"/>
    </source>
</evidence>